<keyword evidence="2" id="KW-1185">Reference proteome</keyword>
<proteinExistence type="predicted"/>
<comment type="caution">
    <text evidence="1">The sequence shown here is derived from an EMBL/GenBank/DDBJ whole genome shotgun (WGS) entry which is preliminary data.</text>
</comment>
<dbReference type="EMBL" id="BPLR01005157">
    <property type="protein sequence ID" value="GIY00242.1"/>
    <property type="molecule type" value="Genomic_DNA"/>
</dbReference>
<evidence type="ECO:0000313" key="1">
    <source>
        <dbReference type="EMBL" id="GIY00242.1"/>
    </source>
</evidence>
<dbReference type="AlphaFoldDB" id="A0AAV4PWH2"/>
<evidence type="ECO:0000313" key="2">
    <source>
        <dbReference type="Proteomes" id="UP001054945"/>
    </source>
</evidence>
<dbReference type="Proteomes" id="UP001054945">
    <property type="component" value="Unassembled WGS sequence"/>
</dbReference>
<organism evidence="1 2">
    <name type="scientific">Caerostris extrusa</name>
    <name type="common">Bark spider</name>
    <name type="synonym">Caerostris bankana</name>
    <dbReference type="NCBI Taxonomy" id="172846"/>
    <lineage>
        <taxon>Eukaryota</taxon>
        <taxon>Metazoa</taxon>
        <taxon>Ecdysozoa</taxon>
        <taxon>Arthropoda</taxon>
        <taxon>Chelicerata</taxon>
        <taxon>Arachnida</taxon>
        <taxon>Araneae</taxon>
        <taxon>Araneomorphae</taxon>
        <taxon>Entelegynae</taxon>
        <taxon>Araneoidea</taxon>
        <taxon>Araneidae</taxon>
        <taxon>Caerostris</taxon>
    </lineage>
</organism>
<protein>
    <submittedName>
        <fullName evidence="1">Uncharacterized protein</fullName>
    </submittedName>
</protein>
<name>A0AAV4PWH2_CAEEX</name>
<sequence>MAGQQGLGINEGPDVWLLLGWEPVLKSGIDSRSLRQVRDWNYSVILSGRIEGNFECLNFMRKRHQLREELPKFTANVQKYFLSHHKNKTEKHQSEQPFPECSLSIPNHSLINIRLQVSYRRVDQPSTSPLVGHPRPLLQT</sequence>
<gene>
    <name evidence="1" type="ORF">CEXT_603531</name>
</gene>
<accession>A0AAV4PWH2</accession>
<reference evidence="1 2" key="1">
    <citation type="submission" date="2021-06" db="EMBL/GenBank/DDBJ databases">
        <title>Caerostris extrusa draft genome.</title>
        <authorList>
            <person name="Kono N."/>
            <person name="Arakawa K."/>
        </authorList>
    </citation>
    <scope>NUCLEOTIDE SEQUENCE [LARGE SCALE GENOMIC DNA]</scope>
</reference>